<name>A0AAU9J7I5_9CILI</name>
<reference evidence="1" key="1">
    <citation type="submission" date="2021-09" db="EMBL/GenBank/DDBJ databases">
        <authorList>
            <consortium name="AG Swart"/>
            <person name="Singh M."/>
            <person name="Singh A."/>
            <person name="Seah K."/>
            <person name="Emmerich C."/>
        </authorList>
    </citation>
    <scope>NUCLEOTIDE SEQUENCE</scope>
    <source>
        <strain evidence="1">ATCC30299</strain>
    </source>
</reference>
<evidence type="ECO:0000313" key="2">
    <source>
        <dbReference type="Proteomes" id="UP001162131"/>
    </source>
</evidence>
<dbReference type="EMBL" id="CAJZBQ010000030">
    <property type="protein sequence ID" value="CAG9322177.1"/>
    <property type="molecule type" value="Genomic_DNA"/>
</dbReference>
<proteinExistence type="predicted"/>
<keyword evidence="2" id="KW-1185">Reference proteome</keyword>
<evidence type="ECO:0000313" key="1">
    <source>
        <dbReference type="EMBL" id="CAG9322177.1"/>
    </source>
</evidence>
<sequence length="68" mass="8307">MGIFETLRKRVWQVRMMRWTGYCLLAHTGYIWFTDLALIKAFEQEVLEEHAELEKKVEKEYNRIISEK</sequence>
<dbReference type="Proteomes" id="UP001162131">
    <property type="component" value="Unassembled WGS sequence"/>
</dbReference>
<dbReference type="AlphaFoldDB" id="A0AAU9J7I5"/>
<protein>
    <submittedName>
        <fullName evidence="1">Uncharacterized protein</fullName>
    </submittedName>
</protein>
<gene>
    <name evidence="1" type="ORF">BSTOLATCC_MIC30555</name>
</gene>
<organism evidence="1 2">
    <name type="scientific">Blepharisma stoltei</name>
    <dbReference type="NCBI Taxonomy" id="1481888"/>
    <lineage>
        <taxon>Eukaryota</taxon>
        <taxon>Sar</taxon>
        <taxon>Alveolata</taxon>
        <taxon>Ciliophora</taxon>
        <taxon>Postciliodesmatophora</taxon>
        <taxon>Heterotrichea</taxon>
        <taxon>Heterotrichida</taxon>
        <taxon>Blepharismidae</taxon>
        <taxon>Blepharisma</taxon>
    </lineage>
</organism>
<comment type="caution">
    <text evidence="1">The sequence shown here is derived from an EMBL/GenBank/DDBJ whole genome shotgun (WGS) entry which is preliminary data.</text>
</comment>
<accession>A0AAU9J7I5</accession>